<dbReference type="Pfam" id="PF01370">
    <property type="entry name" value="Epimerase"/>
    <property type="match status" value="1"/>
</dbReference>
<dbReference type="InterPro" id="IPR051783">
    <property type="entry name" value="NAD(P)-dependent_oxidoreduct"/>
</dbReference>
<dbReference type="PANTHER" id="PTHR48079:SF6">
    <property type="entry name" value="NAD(P)-BINDING DOMAIN-CONTAINING PROTEIN-RELATED"/>
    <property type="match status" value="1"/>
</dbReference>
<dbReference type="InterPro" id="IPR036291">
    <property type="entry name" value="NAD(P)-bd_dom_sf"/>
</dbReference>
<dbReference type="Gene3D" id="3.40.50.720">
    <property type="entry name" value="NAD(P)-binding Rossmann-like Domain"/>
    <property type="match status" value="1"/>
</dbReference>
<dbReference type="InterPro" id="IPR001509">
    <property type="entry name" value="Epimerase_deHydtase"/>
</dbReference>
<keyword evidence="3" id="KW-1185">Reference proteome</keyword>
<dbReference type="PANTHER" id="PTHR48079">
    <property type="entry name" value="PROTEIN YEEZ"/>
    <property type="match status" value="1"/>
</dbReference>
<accession>A0A402AAZ0</accession>
<dbReference type="GO" id="GO:0005737">
    <property type="term" value="C:cytoplasm"/>
    <property type="evidence" value="ECO:0007669"/>
    <property type="project" value="TreeGrafter"/>
</dbReference>
<reference evidence="3" key="1">
    <citation type="submission" date="2018-12" db="EMBL/GenBank/DDBJ databases">
        <title>Tengunoibacter tsumagoiensis gen. nov., sp. nov., Dictyobacter kobayashii sp. nov., D. alpinus sp. nov., and D. joshuensis sp. nov. and description of Dictyobacteraceae fam. nov. within the order Ktedonobacterales isolated from Tengu-no-mugimeshi.</title>
        <authorList>
            <person name="Wang C.M."/>
            <person name="Zheng Y."/>
            <person name="Sakai Y."/>
            <person name="Toyoda A."/>
            <person name="Minakuchi Y."/>
            <person name="Abe K."/>
            <person name="Yokota A."/>
            <person name="Yabe S."/>
        </authorList>
    </citation>
    <scope>NUCLEOTIDE SEQUENCE [LARGE SCALE GENOMIC DNA]</scope>
    <source>
        <strain evidence="3">Uno11</strain>
    </source>
</reference>
<evidence type="ECO:0000259" key="1">
    <source>
        <dbReference type="Pfam" id="PF01370"/>
    </source>
</evidence>
<comment type="caution">
    <text evidence="2">The sequence shown here is derived from an EMBL/GenBank/DDBJ whole genome shotgun (WGS) entry which is preliminary data.</text>
</comment>
<dbReference type="SUPFAM" id="SSF51735">
    <property type="entry name" value="NAD(P)-binding Rossmann-fold domains"/>
    <property type="match status" value="1"/>
</dbReference>
<feature type="domain" description="NAD-dependent epimerase/dehydratase" evidence="1">
    <location>
        <begin position="17"/>
        <end position="197"/>
    </location>
</feature>
<gene>
    <name evidence="2" type="ORF">KDK_00790</name>
</gene>
<organism evidence="2 3">
    <name type="scientific">Dictyobacter kobayashii</name>
    <dbReference type="NCBI Taxonomy" id="2014872"/>
    <lineage>
        <taxon>Bacteria</taxon>
        <taxon>Bacillati</taxon>
        <taxon>Chloroflexota</taxon>
        <taxon>Ktedonobacteria</taxon>
        <taxon>Ktedonobacterales</taxon>
        <taxon>Dictyobacteraceae</taxon>
        <taxon>Dictyobacter</taxon>
    </lineage>
</organism>
<protein>
    <recommendedName>
        <fullName evidence="1">NAD-dependent epimerase/dehydratase domain-containing protein</fullName>
    </recommendedName>
</protein>
<dbReference type="Proteomes" id="UP000287188">
    <property type="component" value="Unassembled WGS sequence"/>
</dbReference>
<dbReference type="EMBL" id="BIFS01000001">
    <property type="protein sequence ID" value="GCE16279.1"/>
    <property type="molecule type" value="Genomic_DNA"/>
</dbReference>
<name>A0A402AAZ0_9CHLR</name>
<evidence type="ECO:0000313" key="2">
    <source>
        <dbReference type="EMBL" id="GCE16279.1"/>
    </source>
</evidence>
<dbReference type="GO" id="GO:0004029">
    <property type="term" value="F:aldehyde dehydrogenase (NAD+) activity"/>
    <property type="evidence" value="ECO:0007669"/>
    <property type="project" value="TreeGrafter"/>
</dbReference>
<sequence length="261" mass="28824">MRGDEVRALVLPQVDSSDIRQEVEVVRGDISDPPSLESAVKGVQRIYHLAARTGPWGMDEEYWKINVSGLMNLLHMAYTHNIERIVHVSSTTVYGHHLNALVTEDHCYHAEDNPYSRSKIAGERILANLVKDLKVPVVTVRPGWIYGPGDNASFGRLVARIERGRAFLFGSGQNIVPIVYVRDVAKSLVLAGDAGKQSIGQAYTIVNDQRVTQFEYFNAIAQALHTRSVVHKIPLAALIALGRSAEKLWTLAGRRSASPPP</sequence>
<dbReference type="AlphaFoldDB" id="A0A402AAZ0"/>
<proteinExistence type="predicted"/>
<evidence type="ECO:0000313" key="3">
    <source>
        <dbReference type="Proteomes" id="UP000287188"/>
    </source>
</evidence>